<evidence type="ECO:0000313" key="15">
    <source>
        <dbReference type="Proteomes" id="UP000092321"/>
    </source>
</evidence>
<proteinExistence type="inferred from homology"/>
<evidence type="ECO:0000313" key="14">
    <source>
        <dbReference type="EMBL" id="OBA26473.1"/>
    </source>
</evidence>
<evidence type="ECO:0000256" key="2">
    <source>
        <dbReference type="ARBA" id="ARBA00004567"/>
    </source>
</evidence>
<dbReference type="GO" id="GO:0051028">
    <property type="term" value="P:mRNA transport"/>
    <property type="evidence" value="ECO:0007669"/>
    <property type="project" value="UniProtKB-KW"/>
</dbReference>
<protein>
    <recommendedName>
        <fullName evidence="16">Nucleoporin NDC1</fullName>
    </recommendedName>
</protein>
<evidence type="ECO:0000256" key="6">
    <source>
        <dbReference type="ARBA" id="ARBA00022816"/>
    </source>
</evidence>
<keyword evidence="6" id="KW-0509">mRNA transport</keyword>
<keyword evidence="12" id="KW-0539">Nucleus</keyword>
<dbReference type="Proteomes" id="UP000092321">
    <property type="component" value="Unassembled WGS sequence"/>
</dbReference>
<evidence type="ECO:0000256" key="13">
    <source>
        <dbReference type="SAM" id="Phobius"/>
    </source>
</evidence>
<evidence type="ECO:0000256" key="9">
    <source>
        <dbReference type="ARBA" id="ARBA00023010"/>
    </source>
</evidence>
<feature type="transmembrane region" description="Helical" evidence="13">
    <location>
        <begin position="210"/>
        <end position="228"/>
    </location>
</feature>
<dbReference type="GO" id="GO:0015031">
    <property type="term" value="P:protein transport"/>
    <property type="evidence" value="ECO:0007669"/>
    <property type="project" value="UniProtKB-KW"/>
</dbReference>
<evidence type="ECO:0000256" key="1">
    <source>
        <dbReference type="ARBA" id="ARBA00004232"/>
    </source>
</evidence>
<dbReference type="AlphaFoldDB" id="A0A1B7TCN1"/>
<dbReference type="GO" id="GO:0070762">
    <property type="term" value="C:nuclear pore transmembrane ring"/>
    <property type="evidence" value="ECO:0007669"/>
    <property type="project" value="TreeGrafter"/>
</dbReference>
<reference evidence="15" key="1">
    <citation type="journal article" date="2016" name="Proc. Natl. Acad. Sci. U.S.A.">
        <title>Comparative genomics of biotechnologically important yeasts.</title>
        <authorList>
            <person name="Riley R."/>
            <person name="Haridas S."/>
            <person name="Wolfe K.H."/>
            <person name="Lopes M.R."/>
            <person name="Hittinger C.T."/>
            <person name="Goeker M."/>
            <person name="Salamov A.A."/>
            <person name="Wisecaver J.H."/>
            <person name="Long T.M."/>
            <person name="Calvey C.H."/>
            <person name="Aerts A.L."/>
            <person name="Barry K.W."/>
            <person name="Choi C."/>
            <person name="Clum A."/>
            <person name="Coughlan A.Y."/>
            <person name="Deshpande S."/>
            <person name="Douglass A.P."/>
            <person name="Hanson S.J."/>
            <person name="Klenk H.-P."/>
            <person name="LaButti K.M."/>
            <person name="Lapidus A."/>
            <person name="Lindquist E.A."/>
            <person name="Lipzen A.M."/>
            <person name="Meier-Kolthoff J.P."/>
            <person name="Ohm R.A."/>
            <person name="Otillar R.P."/>
            <person name="Pangilinan J.L."/>
            <person name="Peng Y."/>
            <person name="Rokas A."/>
            <person name="Rosa C.A."/>
            <person name="Scheuner C."/>
            <person name="Sibirny A.A."/>
            <person name="Slot J.C."/>
            <person name="Stielow J.B."/>
            <person name="Sun H."/>
            <person name="Kurtzman C.P."/>
            <person name="Blackwell M."/>
            <person name="Grigoriev I.V."/>
            <person name="Jeffries T.W."/>
        </authorList>
    </citation>
    <scope>NUCLEOTIDE SEQUENCE [LARGE SCALE GENOMIC DNA]</scope>
    <source>
        <strain evidence="15">NRRL Y-1626</strain>
    </source>
</reference>
<feature type="transmembrane region" description="Helical" evidence="13">
    <location>
        <begin position="132"/>
        <end position="156"/>
    </location>
</feature>
<evidence type="ECO:0000256" key="7">
    <source>
        <dbReference type="ARBA" id="ARBA00022927"/>
    </source>
</evidence>
<evidence type="ECO:0008006" key="16">
    <source>
        <dbReference type="Google" id="ProtNLM"/>
    </source>
</evidence>
<keyword evidence="11 13" id="KW-0472">Membrane</keyword>
<dbReference type="PANTHER" id="PTHR13269:SF6">
    <property type="entry name" value="NUCLEOPORIN NDC1"/>
    <property type="match status" value="1"/>
</dbReference>
<comment type="caution">
    <text evidence="14">The sequence shown here is derived from an EMBL/GenBank/DDBJ whole genome shotgun (WGS) entry which is preliminary data.</text>
</comment>
<name>A0A1B7TCN1_9ASCO</name>
<gene>
    <name evidence="14" type="ORF">HANVADRAFT_25110</name>
</gene>
<dbReference type="GO" id="GO:0106166">
    <property type="term" value="F:spindle pole body-nuclear membrane anchor activity"/>
    <property type="evidence" value="ECO:0007669"/>
    <property type="project" value="TreeGrafter"/>
</dbReference>
<evidence type="ECO:0000256" key="11">
    <source>
        <dbReference type="ARBA" id="ARBA00023136"/>
    </source>
</evidence>
<dbReference type="InterPro" id="IPR019049">
    <property type="entry name" value="Nucleoporin_prot_Ndc1/Nup"/>
</dbReference>
<feature type="transmembrane region" description="Helical" evidence="13">
    <location>
        <begin position="177"/>
        <end position="198"/>
    </location>
</feature>
<dbReference type="Pfam" id="PF09531">
    <property type="entry name" value="Ndc1_Nup"/>
    <property type="match status" value="1"/>
</dbReference>
<comment type="subcellular location">
    <subcellularLocation>
        <location evidence="1">Nucleus membrane</location>
        <topology evidence="1">Multi-pass membrane protein</topology>
    </subcellularLocation>
    <subcellularLocation>
        <location evidence="2">Nucleus</location>
        <location evidence="2">Nuclear pore complex</location>
    </subcellularLocation>
</comment>
<dbReference type="GO" id="GO:0070631">
    <property type="term" value="P:spindle pole body localization"/>
    <property type="evidence" value="ECO:0007669"/>
    <property type="project" value="TreeGrafter"/>
</dbReference>
<keyword evidence="9" id="KW-0811">Translocation</keyword>
<dbReference type="PANTHER" id="PTHR13269">
    <property type="entry name" value="NUCLEOPORIN NDC1"/>
    <property type="match status" value="1"/>
</dbReference>
<evidence type="ECO:0000256" key="10">
    <source>
        <dbReference type="ARBA" id="ARBA00023132"/>
    </source>
</evidence>
<dbReference type="OrthoDB" id="67850at2759"/>
<keyword evidence="15" id="KW-1185">Reference proteome</keyword>
<organism evidence="14 15">
    <name type="scientific">Hanseniaspora valbyensis NRRL Y-1626</name>
    <dbReference type="NCBI Taxonomy" id="766949"/>
    <lineage>
        <taxon>Eukaryota</taxon>
        <taxon>Fungi</taxon>
        <taxon>Dikarya</taxon>
        <taxon>Ascomycota</taxon>
        <taxon>Saccharomycotina</taxon>
        <taxon>Saccharomycetes</taxon>
        <taxon>Saccharomycodales</taxon>
        <taxon>Saccharomycodaceae</taxon>
        <taxon>Hanseniaspora</taxon>
    </lineage>
</organism>
<feature type="transmembrane region" description="Helical" evidence="13">
    <location>
        <begin position="283"/>
        <end position="300"/>
    </location>
</feature>
<keyword evidence="7" id="KW-0653">Protein transport</keyword>
<feature type="transmembrane region" description="Helical" evidence="13">
    <location>
        <begin position="98"/>
        <end position="120"/>
    </location>
</feature>
<dbReference type="GO" id="GO:0031965">
    <property type="term" value="C:nuclear membrane"/>
    <property type="evidence" value="ECO:0007669"/>
    <property type="project" value="UniProtKB-SubCell"/>
</dbReference>
<keyword evidence="10" id="KW-0906">Nuclear pore complex</keyword>
<comment type="similarity">
    <text evidence="3">Belongs to the NDC1 family.</text>
</comment>
<evidence type="ECO:0000256" key="8">
    <source>
        <dbReference type="ARBA" id="ARBA00022989"/>
    </source>
</evidence>
<dbReference type="EMBL" id="LXPE01000017">
    <property type="protein sequence ID" value="OBA26473.1"/>
    <property type="molecule type" value="Genomic_DNA"/>
</dbReference>
<keyword evidence="4" id="KW-0813">Transport</keyword>
<keyword evidence="5 13" id="KW-0812">Transmembrane</keyword>
<dbReference type="GO" id="GO:0006999">
    <property type="term" value="P:nuclear pore organization"/>
    <property type="evidence" value="ECO:0007669"/>
    <property type="project" value="TreeGrafter"/>
</dbReference>
<evidence type="ECO:0000256" key="12">
    <source>
        <dbReference type="ARBA" id="ARBA00023242"/>
    </source>
</evidence>
<sequence>MAGSYNNGNDNYNAFLLNDDLLNNNNRHYKFGNNNPLYSLKNNETVKNIVNNDIVKRLKHVTDTNAEEHTFHSSNRFSYNFIFANICKLRFKYLITRFLITFAIFVKIIDYLFVKIFSIFQETDYSISNSYFFIKMLKLGSKILAIYGSFLIIELTRKNYLHVSFKRNNLLNSITKFFHYQVVYLISFLLLTISLGSFDTFYQQFETKTIGLLTIISLSMVYTLKHLMTDSDRLVFTQGAEFYQNPQSFIKISCYKKLVSSLKFASLNVTKKSTINFLSFKQLLNIFLVNVFVIFLWEILNISFNAYLSIGPLHKGKLISLMSSTPINTLVDGLRNKNSFTRLTAFQELSLRSQLRVSGNLVENIYRNAIYKNKNNWFNILKECLKTINDTNEKIVEYNLKINFRKDNEAYLNKLTILQKNKNLEKLLKLQENEHLFGNNLFTRNNNNSVKPEHIYDNSNDIQREDDSYLNGNLIMKYVYPSLKKFFNNKVKKFLFPDVSKPVITLQPELNTSYDSKFNKIFRNVLAKINVLTKRNTFMNGLYVKYTNNLLEKDAQEICPLPTVYAESVFAMCSLLIHSLEESPKSCVVSSINEILKTYQISSVILGEYCDLVSQEREHSNKNTTSIEILYDIVLAAFLEVVTKYKFLLKDIELDEDVKDLINCVLE</sequence>
<evidence type="ECO:0000256" key="4">
    <source>
        <dbReference type="ARBA" id="ARBA00022448"/>
    </source>
</evidence>
<evidence type="ECO:0000256" key="5">
    <source>
        <dbReference type="ARBA" id="ARBA00022692"/>
    </source>
</evidence>
<evidence type="ECO:0000256" key="3">
    <source>
        <dbReference type="ARBA" id="ARBA00005760"/>
    </source>
</evidence>
<accession>A0A1B7TCN1</accession>
<keyword evidence="8 13" id="KW-1133">Transmembrane helix</keyword>
<dbReference type="GO" id="GO:0005816">
    <property type="term" value="C:spindle pole body"/>
    <property type="evidence" value="ECO:0007669"/>
    <property type="project" value="TreeGrafter"/>
</dbReference>